<evidence type="ECO:0000313" key="2">
    <source>
        <dbReference type="Proteomes" id="UP000886523"/>
    </source>
</evidence>
<gene>
    <name evidence="1" type="ORF">BS47DRAFT_442169</name>
</gene>
<dbReference type="EMBL" id="MU128929">
    <property type="protein sequence ID" value="KAF9517788.1"/>
    <property type="molecule type" value="Genomic_DNA"/>
</dbReference>
<sequence>MTSLCRTLGDYVDLEIISPIVSLVNELRRNPSVLHSVTEVRFFAEFRGDSIKFPIFLCFPHLSFQQDIESGEFSLPMSTSLVLSEVTLSRCATSLLVTSVKPCQQTISTWTRMIFCPFQGRLTTQTSLSPLTMRSCRHSDFDRDTLVNSRAAVEQFFRWKASKRAEHIPGLVGTAVHVESLGLMERHLSFQPRYPLEPLPESTRAHLIATARPSFPQFVSLLNGSRSFSLLLDEELTPSKGTGYARTFSCRLTAVDGQLPSDDVPKNLSVKLFDGRAASVPAPTEYLSLAWWSRDFYTAEDMLQNEINAYTRLEHARGTVVPYFYRAHRVKELLYPLLTVPSVLLVHISGWTAPGRYSHGVCDEVREETGPTYRCRSNRIWL</sequence>
<accession>A0A9P6B4X9</accession>
<dbReference type="Proteomes" id="UP000886523">
    <property type="component" value="Unassembled WGS sequence"/>
</dbReference>
<dbReference type="OrthoDB" id="3138711at2759"/>
<proteinExistence type="predicted"/>
<comment type="caution">
    <text evidence="1">The sequence shown here is derived from an EMBL/GenBank/DDBJ whole genome shotgun (WGS) entry which is preliminary data.</text>
</comment>
<name>A0A9P6B4X9_9AGAM</name>
<reference evidence="1" key="1">
    <citation type="journal article" date="2020" name="Nat. Commun.">
        <title>Large-scale genome sequencing of mycorrhizal fungi provides insights into the early evolution of symbiotic traits.</title>
        <authorList>
            <person name="Miyauchi S."/>
            <person name="Kiss E."/>
            <person name="Kuo A."/>
            <person name="Drula E."/>
            <person name="Kohler A."/>
            <person name="Sanchez-Garcia M."/>
            <person name="Morin E."/>
            <person name="Andreopoulos B."/>
            <person name="Barry K.W."/>
            <person name="Bonito G."/>
            <person name="Buee M."/>
            <person name="Carver A."/>
            <person name="Chen C."/>
            <person name="Cichocki N."/>
            <person name="Clum A."/>
            <person name="Culley D."/>
            <person name="Crous P.W."/>
            <person name="Fauchery L."/>
            <person name="Girlanda M."/>
            <person name="Hayes R.D."/>
            <person name="Keri Z."/>
            <person name="LaButti K."/>
            <person name="Lipzen A."/>
            <person name="Lombard V."/>
            <person name="Magnuson J."/>
            <person name="Maillard F."/>
            <person name="Murat C."/>
            <person name="Nolan M."/>
            <person name="Ohm R.A."/>
            <person name="Pangilinan J."/>
            <person name="Pereira M.F."/>
            <person name="Perotto S."/>
            <person name="Peter M."/>
            <person name="Pfister S."/>
            <person name="Riley R."/>
            <person name="Sitrit Y."/>
            <person name="Stielow J.B."/>
            <person name="Szollosi G."/>
            <person name="Zifcakova L."/>
            <person name="Stursova M."/>
            <person name="Spatafora J.W."/>
            <person name="Tedersoo L."/>
            <person name="Vaario L.M."/>
            <person name="Yamada A."/>
            <person name="Yan M."/>
            <person name="Wang P."/>
            <person name="Xu J."/>
            <person name="Bruns T."/>
            <person name="Baldrian P."/>
            <person name="Vilgalys R."/>
            <person name="Dunand C."/>
            <person name="Henrissat B."/>
            <person name="Grigoriev I.V."/>
            <person name="Hibbett D."/>
            <person name="Nagy L.G."/>
            <person name="Martin F.M."/>
        </authorList>
    </citation>
    <scope>NUCLEOTIDE SEQUENCE</scope>
    <source>
        <strain evidence="1">UP504</strain>
    </source>
</reference>
<evidence type="ECO:0000313" key="1">
    <source>
        <dbReference type="EMBL" id="KAF9517788.1"/>
    </source>
</evidence>
<dbReference type="AlphaFoldDB" id="A0A9P6B4X9"/>
<keyword evidence="2" id="KW-1185">Reference proteome</keyword>
<protein>
    <submittedName>
        <fullName evidence="1">Uncharacterized protein</fullName>
    </submittedName>
</protein>
<organism evidence="1 2">
    <name type="scientific">Hydnum rufescens UP504</name>
    <dbReference type="NCBI Taxonomy" id="1448309"/>
    <lineage>
        <taxon>Eukaryota</taxon>
        <taxon>Fungi</taxon>
        <taxon>Dikarya</taxon>
        <taxon>Basidiomycota</taxon>
        <taxon>Agaricomycotina</taxon>
        <taxon>Agaricomycetes</taxon>
        <taxon>Cantharellales</taxon>
        <taxon>Hydnaceae</taxon>
        <taxon>Hydnum</taxon>
    </lineage>
</organism>